<dbReference type="Proteomes" id="UP001293254">
    <property type="component" value="Unassembled WGS sequence"/>
</dbReference>
<reference evidence="1" key="2">
    <citation type="journal article" date="2024" name="Plant">
        <title>Genomic evolution and insights into agronomic trait innovations of Sesamum species.</title>
        <authorList>
            <person name="Miao H."/>
            <person name="Wang L."/>
            <person name="Qu L."/>
            <person name="Liu H."/>
            <person name="Sun Y."/>
            <person name="Le M."/>
            <person name="Wang Q."/>
            <person name="Wei S."/>
            <person name="Zheng Y."/>
            <person name="Lin W."/>
            <person name="Duan Y."/>
            <person name="Cao H."/>
            <person name="Xiong S."/>
            <person name="Wang X."/>
            <person name="Wei L."/>
            <person name="Li C."/>
            <person name="Ma Q."/>
            <person name="Ju M."/>
            <person name="Zhao R."/>
            <person name="Li G."/>
            <person name="Mu C."/>
            <person name="Tian Q."/>
            <person name="Mei H."/>
            <person name="Zhang T."/>
            <person name="Gao T."/>
            <person name="Zhang H."/>
        </authorList>
    </citation>
    <scope>NUCLEOTIDE SEQUENCE</scope>
    <source>
        <strain evidence="1">3651</strain>
    </source>
</reference>
<name>A0AAE2CLQ0_9LAMI</name>
<gene>
    <name evidence="1" type="ORF">Salat_1423000</name>
</gene>
<organism evidence="1 2">
    <name type="scientific">Sesamum alatum</name>
    <dbReference type="NCBI Taxonomy" id="300844"/>
    <lineage>
        <taxon>Eukaryota</taxon>
        <taxon>Viridiplantae</taxon>
        <taxon>Streptophyta</taxon>
        <taxon>Embryophyta</taxon>
        <taxon>Tracheophyta</taxon>
        <taxon>Spermatophyta</taxon>
        <taxon>Magnoliopsida</taxon>
        <taxon>eudicotyledons</taxon>
        <taxon>Gunneridae</taxon>
        <taxon>Pentapetalae</taxon>
        <taxon>asterids</taxon>
        <taxon>lamiids</taxon>
        <taxon>Lamiales</taxon>
        <taxon>Pedaliaceae</taxon>
        <taxon>Sesamum</taxon>
    </lineage>
</organism>
<accession>A0AAE2CLQ0</accession>
<dbReference type="EMBL" id="JACGWO010000005">
    <property type="protein sequence ID" value="KAK4426544.1"/>
    <property type="molecule type" value="Genomic_DNA"/>
</dbReference>
<evidence type="ECO:0000313" key="2">
    <source>
        <dbReference type="Proteomes" id="UP001293254"/>
    </source>
</evidence>
<comment type="caution">
    <text evidence="1">The sequence shown here is derived from an EMBL/GenBank/DDBJ whole genome shotgun (WGS) entry which is preliminary data.</text>
</comment>
<sequence>MLSRFSIGYPRSLGVVCDVTIFDHGREGHEEQLTVQRYREGIHCFGCARGVCSAGTLGGVARLHHLKDITIPTDVGTTVDVDESNCLSREEDLSGQDDVSMSDVGAG</sequence>
<keyword evidence="2" id="KW-1185">Reference proteome</keyword>
<proteinExistence type="predicted"/>
<evidence type="ECO:0000313" key="1">
    <source>
        <dbReference type="EMBL" id="KAK4426544.1"/>
    </source>
</evidence>
<reference evidence="1" key="1">
    <citation type="submission" date="2020-06" db="EMBL/GenBank/DDBJ databases">
        <authorList>
            <person name="Li T."/>
            <person name="Hu X."/>
            <person name="Zhang T."/>
            <person name="Song X."/>
            <person name="Zhang H."/>
            <person name="Dai N."/>
            <person name="Sheng W."/>
            <person name="Hou X."/>
            <person name="Wei L."/>
        </authorList>
    </citation>
    <scope>NUCLEOTIDE SEQUENCE</scope>
    <source>
        <strain evidence="1">3651</strain>
        <tissue evidence="1">Leaf</tissue>
    </source>
</reference>
<dbReference type="AlphaFoldDB" id="A0AAE2CLQ0"/>
<protein>
    <submittedName>
        <fullName evidence="1">Uncharacterized protein</fullName>
    </submittedName>
</protein>